<comment type="catalytic activity">
    <reaction evidence="7">
        <text>(6S)-NADHX + ATP = ADP + phosphate + NADH + H(+)</text>
        <dbReference type="Rhea" id="RHEA:19017"/>
        <dbReference type="ChEBI" id="CHEBI:15378"/>
        <dbReference type="ChEBI" id="CHEBI:30616"/>
        <dbReference type="ChEBI" id="CHEBI:43474"/>
        <dbReference type="ChEBI" id="CHEBI:57945"/>
        <dbReference type="ChEBI" id="CHEBI:64074"/>
        <dbReference type="ChEBI" id="CHEBI:456216"/>
        <dbReference type="EC" id="4.2.1.93"/>
    </reaction>
</comment>
<dbReference type="NCBIfam" id="TIGR00196">
    <property type="entry name" value="yjeF_cterm"/>
    <property type="match status" value="1"/>
</dbReference>
<proteinExistence type="inferred from homology"/>
<dbReference type="Gene3D" id="3.40.1190.20">
    <property type="match status" value="1"/>
</dbReference>
<organism evidence="9 10">
    <name type="scientific">Moniliophthora roreri</name>
    <name type="common">Frosty pod rot fungus</name>
    <name type="synonym">Monilia roreri</name>
    <dbReference type="NCBI Taxonomy" id="221103"/>
    <lineage>
        <taxon>Eukaryota</taxon>
        <taxon>Fungi</taxon>
        <taxon>Dikarya</taxon>
        <taxon>Basidiomycota</taxon>
        <taxon>Agaricomycotina</taxon>
        <taxon>Agaricomycetes</taxon>
        <taxon>Agaricomycetidae</taxon>
        <taxon>Agaricales</taxon>
        <taxon>Marasmiineae</taxon>
        <taxon>Marasmiaceae</taxon>
        <taxon>Moniliophthora</taxon>
    </lineage>
</organism>
<dbReference type="GO" id="GO:0047453">
    <property type="term" value="F:ATP-dependent NAD(P)H-hydrate dehydratase activity"/>
    <property type="evidence" value="ECO:0007669"/>
    <property type="project" value="UniProtKB-UniRule"/>
</dbReference>
<sequence>MPIPRAIFDQIKQIIPPLNGTLHKGQSGRVGVLGGALDYTGAPFFAAMSALRFGADLSHVICSPTAASAIKSYSPDLIVHPILREDSSPESDLKSLLSRLHVLIVGPGLGREAYMLKHASLAINLAKSAGLFLVLDADALFLLGQDVSLIKGYRRVVLTPNVVEFKRLSEQVGVSPDTPADKRALKISEMLGGVTVLQKGAKDLIAIDTTGADADLRASKLEESDATREKTKELVEVDVEGGLKRCGGQGDILSGTVGTFLAWGKCYEDGAFGDGQVPPSRMPLLAAIGGSMVTRTASRVAFSKEGRGVVTQDMLPEIGKAFASVFGEDAQGQDKGKL</sequence>
<dbReference type="InterPro" id="IPR000631">
    <property type="entry name" value="CARKD"/>
</dbReference>
<evidence type="ECO:0000256" key="1">
    <source>
        <dbReference type="ARBA" id="ARBA00022741"/>
    </source>
</evidence>
<dbReference type="GO" id="GO:0005737">
    <property type="term" value="C:cytoplasm"/>
    <property type="evidence" value="ECO:0007669"/>
    <property type="project" value="UniProtKB-SubCell"/>
</dbReference>
<dbReference type="SUPFAM" id="SSF53613">
    <property type="entry name" value="Ribokinase-like"/>
    <property type="match status" value="1"/>
</dbReference>
<keyword evidence="2 7" id="KW-0067">ATP-binding</keyword>
<feature type="binding site" evidence="7">
    <location>
        <begin position="199"/>
        <end position="203"/>
    </location>
    <ligand>
        <name>ATP</name>
        <dbReference type="ChEBI" id="CHEBI:30616"/>
    </ligand>
</feature>
<dbReference type="eggNOG" id="KOG3974">
    <property type="taxonomic scope" value="Eukaryota"/>
</dbReference>
<evidence type="ECO:0000259" key="8">
    <source>
        <dbReference type="PROSITE" id="PS51383"/>
    </source>
</evidence>
<keyword evidence="7" id="KW-0963">Cytoplasm</keyword>
<dbReference type="PANTHER" id="PTHR12592">
    <property type="entry name" value="ATP-DEPENDENT (S)-NAD(P)H-HYDRATE DEHYDRATASE FAMILY MEMBER"/>
    <property type="match status" value="1"/>
</dbReference>
<dbReference type="Pfam" id="PF01256">
    <property type="entry name" value="Carb_kinase"/>
    <property type="match status" value="2"/>
</dbReference>
<evidence type="ECO:0000256" key="2">
    <source>
        <dbReference type="ARBA" id="ARBA00022840"/>
    </source>
</evidence>
<dbReference type="CDD" id="cd01171">
    <property type="entry name" value="YXKO-related"/>
    <property type="match status" value="1"/>
</dbReference>
<evidence type="ECO:0000256" key="3">
    <source>
        <dbReference type="ARBA" id="ARBA00022857"/>
    </source>
</evidence>
<keyword evidence="5 7" id="KW-0456">Lyase</keyword>
<evidence type="ECO:0000313" key="9">
    <source>
        <dbReference type="EMBL" id="KTB41647.1"/>
    </source>
</evidence>
<protein>
    <recommendedName>
        <fullName evidence="7">ATP-dependent (S)-NAD(P)H-hydrate dehydratase</fullName>
        <ecNumber evidence="7">4.2.1.93</ecNumber>
    </recommendedName>
    <alternativeName>
        <fullName evidence="7">ATP-dependent NAD(P)HX dehydratase</fullName>
    </alternativeName>
</protein>
<dbReference type="GO" id="GO:0046496">
    <property type="term" value="P:nicotinamide nucleotide metabolic process"/>
    <property type="evidence" value="ECO:0007669"/>
    <property type="project" value="UniProtKB-UniRule"/>
</dbReference>
<comment type="caution">
    <text evidence="9">The sequence shown here is derived from an EMBL/GenBank/DDBJ whole genome shotgun (WGS) entry which is preliminary data.</text>
</comment>
<feature type="domain" description="YjeF C-terminal" evidence="8">
    <location>
        <begin position="7"/>
        <end position="325"/>
    </location>
</feature>
<evidence type="ECO:0000313" key="10">
    <source>
        <dbReference type="Proteomes" id="UP000054988"/>
    </source>
</evidence>
<feature type="binding site" evidence="7">
    <location>
        <position position="251"/>
    </location>
    <ligand>
        <name>(6S)-NADPHX</name>
        <dbReference type="ChEBI" id="CHEBI:64076"/>
    </ligand>
</feature>
<dbReference type="EC" id="4.2.1.93" evidence="7"/>
<keyword evidence="4 7" id="KW-0520">NAD</keyword>
<dbReference type="Proteomes" id="UP000054988">
    <property type="component" value="Unassembled WGS sequence"/>
</dbReference>
<comment type="cofactor">
    <cofactor evidence="7">
        <name>Mg(2+)</name>
        <dbReference type="ChEBI" id="CHEBI:18420"/>
    </cofactor>
</comment>
<comment type="catalytic activity">
    <reaction evidence="6 7">
        <text>(6S)-NADPHX + ATP = ADP + phosphate + NADPH + H(+)</text>
        <dbReference type="Rhea" id="RHEA:32231"/>
        <dbReference type="ChEBI" id="CHEBI:15378"/>
        <dbReference type="ChEBI" id="CHEBI:30616"/>
        <dbReference type="ChEBI" id="CHEBI:43474"/>
        <dbReference type="ChEBI" id="CHEBI:57783"/>
        <dbReference type="ChEBI" id="CHEBI:64076"/>
        <dbReference type="ChEBI" id="CHEBI:456216"/>
        <dbReference type="EC" id="4.2.1.93"/>
    </reaction>
</comment>
<dbReference type="EMBL" id="LATX01001438">
    <property type="protein sequence ID" value="KTB41647.1"/>
    <property type="molecule type" value="Genomic_DNA"/>
</dbReference>
<feature type="binding site" evidence="7">
    <location>
        <position position="108"/>
    </location>
    <ligand>
        <name>(6S)-NADPHX</name>
        <dbReference type="ChEBI" id="CHEBI:64076"/>
    </ligand>
</feature>
<evidence type="ECO:0000256" key="5">
    <source>
        <dbReference type="ARBA" id="ARBA00023239"/>
    </source>
</evidence>
<dbReference type="AlphaFoldDB" id="A0A0W0FZA0"/>
<keyword evidence="1 7" id="KW-0547">Nucleotide-binding</keyword>
<evidence type="ECO:0000256" key="7">
    <source>
        <dbReference type="HAMAP-Rule" id="MF_03157"/>
    </source>
</evidence>
<comment type="subcellular location">
    <subcellularLocation>
        <location evidence="7">Cytoplasm</location>
    </subcellularLocation>
</comment>
<comment type="similarity">
    <text evidence="7">Belongs to the NnrD/CARKD family.</text>
</comment>
<name>A0A0W0FZA0_MONRR</name>
<keyword evidence="3" id="KW-0521">NADP</keyword>
<dbReference type="PANTHER" id="PTHR12592:SF0">
    <property type="entry name" value="ATP-DEPENDENT (S)-NAD(P)H-HYDRATE DEHYDRATASE"/>
    <property type="match status" value="1"/>
</dbReference>
<keyword evidence="7" id="KW-0597">Phosphoprotein</keyword>
<comment type="function">
    <text evidence="7">Catalyzes the dehydration of the S-form of NAD(P)HX at the expense of ATP, which is converted to ADP. Together with NAD(P)HX epimerase, which catalyzes the epimerization of the S- and R-forms, the enzyme allows the repair of both epimers of NAD(P)HX, a damaged form of NAD(P)H that is a result of enzymatic or heat-dependent hydration.</text>
</comment>
<evidence type="ECO:0000256" key="4">
    <source>
        <dbReference type="ARBA" id="ARBA00023027"/>
    </source>
</evidence>
<evidence type="ECO:0000256" key="6">
    <source>
        <dbReference type="ARBA" id="ARBA00047472"/>
    </source>
</evidence>
<reference evidence="9 10" key="1">
    <citation type="submission" date="2015-12" db="EMBL/GenBank/DDBJ databases">
        <title>Draft genome sequence of Moniliophthora roreri, the causal agent of frosty pod rot of cacao.</title>
        <authorList>
            <person name="Aime M.C."/>
            <person name="Diaz-Valderrama J.R."/>
            <person name="Kijpornyongpan T."/>
            <person name="Phillips-Mora W."/>
        </authorList>
    </citation>
    <scope>NUCLEOTIDE SEQUENCE [LARGE SCALE GENOMIC DNA]</scope>
    <source>
        <strain evidence="9 10">MCA 2952</strain>
    </source>
</reference>
<dbReference type="GO" id="GO:0005524">
    <property type="term" value="F:ATP binding"/>
    <property type="evidence" value="ECO:0007669"/>
    <property type="project" value="UniProtKB-KW"/>
</dbReference>
<accession>A0A0W0FZA0</accession>
<feature type="binding site" evidence="7">
    <location>
        <begin position="161"/>
        <end position="167"/>
    </location>
    <ligand>
        <name>(6S)-NADPHX</name>
        <dbReference type="ChEBI" id="CHEBI:64076"/>
    </ligand>
</feature>
<dbReference type="PROSITE" id="PS51383">
    <property type="entry name" value="YJEF_C_3"/>
    <property type="match status" value="1"/>
</dbReference>
<dbReference type="InterPro" id="IPR029056">
    <property type="entry name" value="Ribokinase-like"/>
</dbReference>
<dbReference type="HAMAP" id="MF_01965">
    <property type="entry name" value="NADHX_dehydratase"/>
    <property type="match status" value="1"/>
</dbReference>
<gene>
    <name evidence="9" type="ORF">WG66_5796</name>
</gene>
<feature type="binding site" evidence="7">
    <location>
        <begin position="241"/>
        <end position="250"/>
    </location>
    <ligand>
        <name>ATP</name>
        <dbReference type="ChEBI" id="CHEBI:30616"/>
    </ligand>
</feature>
<dbReference type="GO" id="GO:0110051">
    <property type="term" value="P:metabolite repair"/>
    <property type="evidence" value="ECO:0007669"/>
    <property type="project" value="TreeGrafter"/>
</dbReference>